<evidence type="ECO:0000313" key="1">
    <source>
        <dbReference type="Proteomes" id="UP000887580"/>
    </source>
</evidence>
<sequence>MGKLTDYDYIASTERNVGLYTVIDSITENLEVISNQKTENGIFYDDAYFFGDATRFMLSEKDELTIAEFDINFREGTFHQTSFSVSYTLVNLTIDIGSSLSLYFGFTVLTLFEVIIFFFYGRSDEITNLYPAPSKTIIYDLPNKKMVAKRSNNLDIKRKLAAERQRQWNHALRLPPIS</sequence>
<dbReference type="WBParaSite" id="PS1159_v2.g5331.t1">
    <property type="protein sequence ID" value="PS1159_v2.g5331.t1"/>
    <property type="gene ID" value="PS1159_v2.g5331"/>
</dbReference>
<evidence type="ECO:0000313" key="2">
    <source>
        <dbReference type="WBParaSite" id="PS1159_v2.g5331.t1"/>
    </source>
</evidence>
<accession>A0AC35GI11</accession>
<reference evidence="2" key="1">
    <citation type="submission" date="2022-11" db="UniProtKB">
        <authorList>
            <consortium name="WormBaseParasite"/>
        </authorList>
    </citation>
    <scope>IDENTIFICATION</scope>
</reference>
<organism evidence="1 2">
    <name type="scientific">Panagrolaimus sp. PS1159</name>
    <dbReference type="NCBI Taxonomy" id="55785"/>
    <lineage>
        <taxon>Eukaryota</taxon>
        <taxon>Metazoa</taxon>
        <taxon>Ecdysozoa</taxon>
        <taxon>Nematoda</taxon>
        <taxon>Chromadorea</taxon>
        <taxon>Rhabditida</taxon>
        <taxon>Tylenchina</taxon>
        <taxon>Panagrolaimomorpha</taxon>
        <taxon>Panagrolaimoidea</taxon>
        <taxon>Panagrolaimidae</taxon>
        <taxon>Panagrolaimus</taxon>
    </lineage>
</organism>
<proteinExistence type="predicted"/>
<protein>
    <submittedName>
        <fullName evidence="2">Uncharacterized protein</fullName>
    </submittedName>
</protein>
<dbReference type="Proteomes" id="UP000887580">
    <property type="component" value="Unplaced"/>
</dbReference>
<name>A0AC35GI11_9BILA</name>